<protein>
    <submittedName>
        <fullName evidence="12">Peptide MFS transporter</fullName>
    </submittedName>
</protein>
<feature type="transmembrane region" description="Helical" evidence="10">
    <location>
        <begin position="194"/>
        <end position="214"/>
    </location>
</feature>
<feature type="region of interest" description="Disordered" evidence="9">
    <location>
        <begin position="1"/>
        <end position="51"/>
    </location>
</feature>
<evidence type="ECO:0000256" key="9">
    <source>
        <dbReference type="SAM" id="MobiDB-lite"/>
    </source>
</evidence>
<feature type="transmembrane region" description="Helical" evidence="10">
    <location>
        <begin position="68"/>
        <end position="87"/>
    </location>
</feature>
<feature type="transmembrane region" description="Helical" evidence="10">
    <location>
        <begin position="425"/>
        <end position="443"/>
    </location>
</feature>
<keyword evidence="4" id="KW-1003">Cell membrane</keyword>
<feature type="transmembrane region" description="Helical" evidence="10">
    <location>
        <begin position="220"/>
        <end position="240"/>
    </location>
</feature>
<evidence type="ECO:0000256" key="4">
    <source>
        <dbReference type="ARBA" id="ARBA00022475"/>
    </source>
</evidence>
<organism evidence="12 13">
    <name type="scientific">Kocuria coralli</name>
    <dbReference type="NCBI Taxonomy" id="1461025"/>
    <lineage>
        <taxon>Bacteria</taxon>
        <taxon>Bacillati</taxon>
        <taxon>Actinomycetota</taxon>
        <taxon>Actinomycetes</taxon>
        <taxon>Micrococcales</taxon>
        <taxon>Micrococcaceae</taxon>
        <taxon>Kocuria</taxon>
    </lineage>
</organism>
<dbReference type="NCBIfam" id="TIGR00924">
    <property type="entry name" value="yjdL_sub1_fam"/>
    <property type="match status" value="1"/>
</dbReference>
<feature type="transmembrane region" description="Helical" evidence="10">
    <location>
        <begin position="400"/>
        <end position="419"/>
    </location>
</feature>
<dbReference type="PROSITE" id="PS01023">
    <property type="entry name" value="PTR2_2"/>
    <property type="match status" value="1"/>
</dbReference>
<feature type="transmembrane region" description="Helical" evidence="10">
    <location>
        <begin position="159"/>
        <end position="182"/>
    </location>
</feature>
<dbReference type="InterPro" id="IPR050171">
    <property type="entry name" value="MFS_Transporters"/>
</dbReference>
<dbReference type="EMBL" id="SZWF01000018">
    <property type="protein sequence ID" value="KAA9393523.1"/>
    <property type="molecule type" value="Genomic_DNA"/>
</dbReference>
<evidence type="ECO:0000256" key="10">
    <source>
        <dbReference type="SAM" id="Phobius"/>
    </source>
</evidence>
<keyword evidence="5 8" id="KW-0812">Transmembrane</keyword>
<dbReference type="Proteomes" id="UP000325957">
    <property type="component" value="Unassembled WGS sequence"/>
</dbReference>
<evidence type="ECO:0000313" key="12">
    <source>
        <dbReference type="EMBL" id="KAA9393523.1"/>
    </source>
</evidence>
<evidence type="ECO:0000256" key="5">
    <source>
        <dbReference type="ARBA" id="ARBA00022692"/>
    </source>
</evidence>
<feature type="transmembrane region" description="Helical" evidence="10">
    <location>
        <begin position="292"/>
        <end position="310"/>
    </location>
</feature>
<proteinExistence type="inferred from homology"/>
<evidence type="ECO:0000259" key="11">
    <source>
        <dbReference type="PROSITE" id="PS50850"/>
    </source>
</evidence>
<evidence type="ECO:0000256" key="3">
    <source>
        <dbReference type="ARBA" id="ARBA00022448"/>
    </source>
</evidence>
<evidence type="ECO:0000256" key="1">
    <source>
        <dbReference type="ARBA" id="ARBA00004651"/>
    </source>
</evidence>
<gene>
    <name evidence="12" type="ORF">FCK90_11920</name>
</gene>
<feature type="transmembrane region" description="Helical" evidence="10">
    <location>
        <begin position="370"/>
        <end position="388"/>
    </location>
</feature>
<dbReference type="InterPro" id="IPR000109">
    <property type="entry name" value="POT_fam"/>
</dbReference>
<feature type="transmembrane region" description="Helical" evidence="10">
    <location>
        <begin position="261"/>
        <end position="286"/>
    </location>
</feature>
<keyword evidence="13" id="KW-1185">Reference proteome</keyword>
<evidence type="ECO:0000256" key="7">
    <source>
        <dbReference type="ARBA" id="ARBA00023136"/>
    </source>
</evidence>
<dbReference type="Pfam" id="PF00854">
    <property type="entry name" value="PTR2"/>
    <property type="match status" value="1"/>
</dbReference>
<dbReference type="CDD" id="cd17346">
    <property type="entry name" value="MFS_DtpA_like"/>
    <property type="match status" value="1"/>
</dbReference>
<feature type="transmembrane region" description="Helical" evidence="10">
    <location>
        <begin position="491"/>
        <end position="511"/>
    </location>
</feature>
<sequence length="523" mass="56008">MRTTTARIIGGGPERVHGSYANTPNDHEDRPPAAISPVGADPSSQHPSPTKTFLGQPRMLAALFSVELWERFSFYGMQGIVLLYMYYQTTEGGLGMDQGVAAGIVGAYGGTVYLCTILGAWVADRLIGSERAMFASAIMIMAGHVALSLLPGYTGLGVGLILIAIGSGGLKANITSLVGNLYDLDDPRRDAGFSIFYMGINVGGLIGPLVTGWVQQSWGFHLGFALAAVGMAIGLIQYTINRRRLPHEVHSVPNPLPRSHYPRWIVIAVAAIALILVAVFAGWLHAGNLADVIVVAIIVAAVALFVLLLTSKKLDATERSRVTAFIPMFIGSAAFFALFQQQFTVITIYSDERLNRMIGTWEIPVPWVQSFNPFFIIVLAPVFAALWTKLGKRQPATPTKFALGIMLMGAAFLVFLSQVNVAAVAVLWVALIMLMATMGELMLSPVGLSVSTKLAPKSYPVMMVSLNYLSVALGTALSGSLAQFYSPENEAAYFGTLGAVTIAIGLVILALSRPVTKLMRGVR</sequence>
<dbReference type="PANTHER" id="PTHR23517:SF15">
    <property type="entry name" value="PROTON-DEPENDENT OLIGOPEPTIDE FAMILY TRANSPORT PROTEIN"/>
    <property type="match status" value="1"/>
</dbReference>
<evidence type="ECO:0000256" key="8">
    <source>
        <dbReference type="RuleBase" id="RU003755"/>
    </source>
</evidence>
<evidence type="ECO:0000256" key="6">
    <source>
        <dbReference type="ARBA" id="ARBA00022989"/>
    </source>
</evidence>
<dbReference type="Gene3D" id="1.20.1250.20">
    <property type="entry name" value="MFS general substrate transporter like domains"/>
    <property type="match status" value="1"/>
</dbReference>
<dbReference type="InterPro" id="IPR018456">
    <property type="entry name" value="PTR2_symporter_CS"/>
</dbReference>
<keyword evidence="6 10" id="KW-1133">Transmembrane helix</keyword>
<comment type="subcellular location">
    <subcellularLocation>
        <location evidence="1">Cell membrane</location>
        <topology evidence="1">Multi-pass membrane protein</topology>
    </subcellularLocation>
    <subcellularLocation>
        <location evidence="8">Membrane</location>
        <topology evidence="8">Multi-pass membrane protein</topology>
    </subcellularLocation>
</comment>
<feature type="transmembrane region" description="Helical" evidence="10">
    <location>
        <begin position="134"/>
        <end position="153"/>
    </location>
</feature>
<reference evidence="12 13" key="1">
    <citation type="submission" date="2019-05" db="EMBL/GenBank/DDBJ databases">
        <title>Kocuria coralli sp. nov., a novel actinobacterium isolated from coral reef seawater.</title>
        <authorList>
            <person name="Li J."/>
        </authorList>
    </citation>
    <scope>NUCLEOTIDE SEQUENCE [LARGE SCALE GENOMIC DNA]</scope>
    <source>
        <strain evidence="12 13">SCSIO 13007</strain>
    </source>
</reference>
<evidence type="ECO:0000313" key="13">
    <source>
        <dbReference type="Proteomes" id="UP000325957"/>
    </source>
</evidence>
<keyword evidence="7 10" id="KW-0472">Membrane</keyword>
<name>A0A5J5KV46_9MICC</name>
<dbReference type="GO" id="GO:1904680">
    <property type="term" value="F:peptide transmembrane transporter activity"/>
    <property type="evidence" value="ECO:0007669"/>
    <property type="project" value="InterPro"/>
</dbReference>
<feature type="domain" description="Major facilitator superfamily (MFS) profile" evidence="11">
    <location>
        <begin position="59"/>
        <end position="517"/>
    </location>
</feature>
<dbReference type="PANTHER" id="PTHR23517">
    <property type="entry name" value="RESISTANCE PROTEIN MDTM, PUTATIVE-RELATED-RELATED"/>
    <property type="match status" value="1"/>
</dbReference>
<dbReference type="OrthoDB" id="9772725at2"/>
<evidence type="ECO:0000256" key="2">
    <source>
        <dbReference type="ARBA" id="ARBA00005982"/>
    </source>
</evidence>
<keyword evidence="3 8" id="KW-0813">Transport</keyword>
<dbReference type="GO" id="GO:0005886">
    <property type="term" value="C:plasma membrane"/>
    <property type="evidence" value="ECO:0007669"/>
    <property type="project" value="UniProtKB-SubCell"/>
</dbReference>
<dbReference type="RefSeq" id="WP_158034557.1">
    <property type="nucleotide sequence ID" value="NZ_ML708623.1"/>
</dbReference>
<dbReference type="SUPFAM" id="SSF103473">
    <property type="entry name" value="MFS general substrate transporter"/>
    <property type="match status" value="2"/>
</dbReference>
<feature type="compositionally biased region" description="Polar residues" evidence="9">
    <location>
        <begin position="42"/>
        <end position="51"/>
    </location>
</feature>
<feature type="transmembrane region" description="Helical" evidence="10">
    <location>
        <begin position="464"/>
        <end position="485"/>
    </location>
</feature>
<accession>A0A5J5KV46</accession>
<comment type="caution">
    <text evidence="12">The sequence shown here is derived from an EMBL/GenBank/DDBJ whole genome shotgun (WGS) entry which is preliminary data.</text>
</comment>
<dbReference type="InterPro" id="IPR036259">
    <property type="entry name" value="MFS_trans_sf"/>
</dbReference>
<feature type="transmembrane region" description="Helical" evidence="10">
    <location>
        <begin position="99"/>
        <end position="122"/>
    </location>
</feature>
<comment type="similarity">
    <text evidence="2 8">Belongs to the major facilitator superfamily. Proton-dependent oligopeptide transporter (POT/PTR) (TC 2.A.17) family.</text>
</comment>
<dbReference type="InterPro" id="IPR005279">
    <property type="entry name" value="Dipep/tripep_permease"/>
</dbReference>
<feature type="transmembrane region" description="Helical" evidence="10">
    <location>
        <begin position="322"/>
        <end position="350"/>
    </location>
</feature>
<dbReference type="PROSITE" id="PS50850">
    <property type="entry name" value="MFS"/>
    <property type="match status" value="1"/>
</dbReference>
<dbReference type="AlphaFoldDB" id="A0A5J5KV46"/>
<dbReference type="InterPro" id="IPR020846">
    <property type="entry name" value="MFS_dom"/>
</dbReference>
<dbReference type="GO" id="GO:0006857">
    <property type="term" value="P:oligopeptide transport"/>
    <property type="evidence" value="ECO:0007669"/>
    <property type="project" value="InterPro"/>
</dbReference>